<dbReference type="GO" id="GO:0004252">
    <property type="term" value="F:serine-type endopeptidase activity"/>
    <property type="evidence" value="ECO:0007669"/>
    <property type="project" value="InterPro"/>
</dbReference>
<evidence type="ECO:0000313" key="3">
    <source>
        <dbReference type="Proteomes" id="UP000037822"/>
    </source>
</evidence>
<proteinExistence type="predicted"/>
<dbReference type="InterPro" id="IPR036852">
    <property type="entry name" value="Peptidase_S8/S53_dom_sf"/>
</dbReference>
<comment type="caution">
    <text evidence="2">The sequence shown here is derived from an EMBL/GenBank/DDBJ whole genome shotgun (WGS) entry which is preliminary data.</text>
</comment>
<dbReference type="AlphaFoldDB" id="A0A0N0MCF5"/>
<sequence>MSRLYLTMPTEAGMRKLLAMWGRYERDLKPAEGEEVWWKVFGYLKTIRVWNATDRIEPATQRFIQRRLAQNPQGPVRLEIDLWFRHDEALRKSARASLESILAAVGGRILDFVTIEEIRYQVALIEVPADGASQIQERVGSVSNADAVMAIRPQSMFTAEPGGRFPIDGSLQEIAPPQRLRPAVAAILDGYPMQNHSLLADRVEVVEVDVKGTEVPVARRFHGTAIASLILHGDLPTGEETLSRGLKAVPVLAAPQHLNDERTQEDLLPIGIIHRAVLALKQGVNGQEPAGPDVLIINHSLCDAETPYIRRPTAWARLLDMLSHKFGVLFVVSAGNIQTEFLSGFTDDAAFKAAIPVSRQIALLRAVEASKGHRSLLSPAEAMNVITVGAVHADDAEDSEHDHIDPFSLEVTNLASAIGPGINRSLKPEIVESGGRQFAGSADRLGGHRVWPEETGHAGLEAACPDPISGSISKTIRSTGTSNAAALVTRSGVKIIDALEDVLTADGSSLRNFKRAHLATKALLVHGAKWGSAGTLLDAAYPPPGSNSTRRRRGTITKFLGYGRPFIDRVISGAANRITLLADDQILPEHLHEYRVPIPVSMIKSREVRRITMTLTWSPPIHPTSIAYRGAMLDIVDAQGQRKFWKGVKNTLQPHPDDTRRGTTCHFVLEGSNRTPFSDQNGLFIGVQARSLNKDFEPAQIPYALAITLEVGANVQEDIYTSVSQAIRPRPRVTP</sequence>
<evidence type="ECO:0000259" key="1">
    <source>
        <dbReference type="Pfam" id="PF00082"/>
    </source>
</evidence>
<reference evidence="2 3" key="1">
    <citation type="submission" date="2015-07" db="EMBL/GenBank/DDBJ databases">
        <title>Whole genome sequencing of Bosea vaviloviae isolated from cave pool.</title>
        <authorList>
            <person name="Tan N.E.H."/>
            <person name="Lee Y.P."/>
            <person name="Gan H.M."/>
            <person name="Barton H."/>
            <person name="Savka M.A."/>
        </authorList>
    </citation>
    <scope>NUCLEOTIDE SEQUENCE [LARGE SCALE GENOMIC DNA]</scope>
    <source>
        <strain evidence="2 3">SD260</strain>
    </source>
</reference>
<gene>
    <name evidence="2" type="ORF">AE618_10745</name>
</gene>
<dbReference type="CDD" id="cd04847">
    <property type="entry name" value="Peptidases_S8_Subtilisin_like_2"/>
    <property type="match status" value="1"/>
</dbReference>
<dbReference type="PATRIC" id="fig|1526658.3.peg.822"/>
<feature type="domain" description="Peptidase S8/S53" evidence="1">
    <location>
        <begin position="215"/>
        <end position="562"/>
    </location>
</feature>
<accession>A0A0N0MCF5</accession>
<protein>
    <recommendedName>
        <fullName evidence="1">Peptidase S8/S53 domain-containing protein</fullName>
    </recommendedName>
</protein>
<dbReference type="Pfam" id="PF00082">
    <property type="entry name" value="Peptidase_S8"/>
    <property type="match status" value="1"/>
</dbReference>
<name>A0A0N0MCF5_9HYPH</name>
<dbReference type="GO" id="GO:0006508">
    <property type="term" value="P:proteolysis"/>
    <property type="evidence" value="ECO:0007669"/>
    <property type="project" value="InterPro"/>
</dbReference>
<dbReference type="Proteomes" id="UP000037822">
    <property type="component" value="Unassembled WGS sequence"/>
</dbReference>
<evidence type="ECO:0000313" key="2">
    <source>
        <dbReference type="EMBL" id="KPH81095.1"/>
    </source>
</evidence>
<dbReference type="Gene3D" id="3.40.50.200">
    <property type="entry name" value="Peptidase S8/S53 domain"/>
    <property type="match status" value="1"/>
</dbReference>
<organism evidence="2 3">
    <name type="scientific">Bosea vaviloviae</name>
    <dbReference type="NCBI Taxonomy" id="1526658"/>
    <lineage>
        <taxon>Bacteria</taxon>
        <taxon>Pseudomonadati</taxon>
        <taxon>Pseudomonadota</taxon>
        <taxon>Alphaproteobacteria</taxon>
        <taxon>Hyphomicrobiales</taxon>
        <taxon>Boseaceae</taxon>
        <taxon>Bosea</taxon>
    </lineage>
</organism>
<dbReference type="EMBL" id="LGSZ01000032">
    <property type="protein sequence ID" value="KPH81095.1"/>
    <property type="molecule type" value="Genomic_DNA"/>
</dbReference>
<dbReference type="InterPro" id="IPR000209">
    <property type="entry name" value="Peptidase_S8/S53_dom"/>
</dbReference>
<dbReference type="SUPFAM" id="SSF52743">
    <property type="entry name" value="Subtilisin-like"/>
    <property type="match status" value="1"/>
</dbReference>
<dbReference type="InterPro" id="IPR034074">
    <property type="entry name" value="Y4bN_pept_dom"/>
</dbReference>
<keyword evidence="3" id="KW-1185">Reference proteome</keyword>